<name>V4AD30_LOTGI</name>
<evidence type="ECO:0000256" key="1">
    <source>
        <dbReference type="ARBA" id="ARBA00007831"/>
    </source>
</evidence>
<dbReference type="Gene3D" id="1.10.220.10">
    <property type="entry name" value="Annexin"/>
    <property type="match status" value="1"/>
</dbReference>
<dbReference type="GO" id="GO:0005544">
    <property type="term" value="F:calcium-dependent phospholipid binding"/>
    <property type="evidence" value="ECO:0007669"/>
    <property type="project" value="InterPro"/>
</dbReference>
<keyword evidence="2" id="KW-0677">Repeat</keyword>
<keyword evidence="5" id="KW-1185">Reference proteome</keyword>
<dbReference type="Pfam" id="PF00191">
    <property type="entry name" value="Annexin"/>
    <property type="match status" value="1"/>
</dbReference>
<dbReference type="PANTHER" id="PTHR10502:SF102">
    <property type="entry name" value="ANNEXIN B11"/>
    <property type="match status" value="1"/>
</dbReference>
<dbReference type="PANTHER" id="PTHR10502">
    <property type="entry name" value="ANNEXIN"/>
    <property type="match status" value="1"/>
</dbReference>
<dbReference type="GO" id="GO:0005509">
    <property type="term" value="F:calcium ion binding"/>
    <property type="evidence" value="ECO:0007669"/>
    <property type="project" value="InterPro"/>
</dbReference>
<dbReference type="GeneID" id="20231556"/>
<dbReference type="PROSITE" id="PS51897">
    <property type="entry name" value="ANNEXIN_2"/>
    <property type="match status" value="1"/>
</dbReference>
<dbReference type="GO" id="GO:0005886">
    <property type="term" value="C:plasma membrane"/>
    <property type="evidence" value="ECO:0007669"/>
    <property type="project" value="TreeGrafter"/>
</dbReference>
<dbReference type="SMART" id="SM00335">
    <property type="entry name" value="ANX"/>
    <property type="match status" value="1"/>
</dbReference>
<evidence type="ECO:0000313" key="4">
    <source>
        <dbReference type="EMBL" id="ESO94762.1"/>
    </source>
</evidence>
<dbReference type="RefSeq" id="XP_009054503.1">
    <property type="nucleotide sequence ID" value="XM_009056255.1"/>
</dbReference>
<dbReference type="InterPro" id="IPR001464">
    <property type="entry name" value="Annexin"/>
</dbReference>
<dbReference type="GO" id="GO:0001786">
    <property type="term" value="F:phosphatidylserine binding"/>
    <property type="evidence" value="ECO:0007669"/>
    <property type="project" value="TreeGrafter"/>
</dbReference>
<dbReference type="GO" id="GO:0005737">
    <property type="term" value="C:cytoplasm"/>
    <property type="evidence" value="ECO:0007669"/>
    <property type="project" value="TreeGrafter"/>
</dbReference>
<gene>
    <name evidence="4" type="ORF">LOTGIDRAFT_117916</name>
</gene>
<dbReference type="GO" id="GO:0012506">
    <property type="term" value="C:vesicle membrane"/>
    <property type="evidence" value="ECO:0007669"/>
    <property type="project" value="TreeGrafter"/>
</dbReference>
<dbReference type="PRINTS" id="PR00196">
    <property type="entry name" value="ANNEXIN"/>
</dbReference>
<evidence type="ECO:0000256" key="3">
    <source>
        <dbReference type="ARBA" id="ARBA00023216"/>
    </source>
</evidence>
<sequence>MIILISVKVVRDKAGYFAERLYYSMKGAGTDDRTLIRIVVTRCEIDMVQIKQEFQRRYGKTLESFVRVSTISFYRHANCPDLQNIYESNEIT</sequence>
<dbReference type="OrthoDB" id="37886at2759"/>
<organism evidence="4 5">
    <name type="scientific">Lottia gigantea</name>
    <name type="common">Giant owl limpet</name>
    <dbReference type="NCBI Taxonomy" id="225164"/>
    <lineage>
        <taxon>Eukaryota</taxon>
        <taxon>Metazoa</taxon>
        <taxon>Spiralia</taxon>
        <taxon>Lophotrochozoa</taxon>
        <taxon>Mollusca</taxon>
        <taxon>Gastropoda</taxon>
        <taxon>Patellogastropoda</taxon>
        <taxon>Lottioidea</taxon>
        <taxon>Lottiidae</taxon>
        <taxon>Lottia</taxon>
    </lineage>
</organism>
<keyword evidence="3" id="KW-0041">Annexin</keyword>
<dbReference type="Proteomes" id="UP000030746">
    <property type="component" value="Unassembled WGS sequence"/>
</dbReference>
<reference evidence="4 5" key="1">
    <citation type="journal article" date="2013" name="Nature">
        <title>Insights into bilaterian evolution from three spiralian genomes.</title>
        <authorList>
            <person name="Simakov O."/>
            <person name="Marletaz F."/>
            <person name="Cho S.J."/>
            <person name="Edsinger-Gonzales E."/>
            <person name="Havlak P."/>
            <person name="Hellsten U."/>
            <person name="Kuo D.H."/>
            <person name="Larsson T."/>
            <person name="Lv J."/>
            <person name="Arendt D."/>
            <person name="Savage R."/>
            <person name="Osoegawa K."/>
            <person name="de Jong P."/>
            <person name="Grimwood J."/>
            <person name="Chapman J.A."/>
            <person name="Shapiro H."/>
            <person name="Aerts A."/>
            <person name="Otillar R.P."/>
            <person name="Terry A.Y."/>
            <person name="Boore J.L."/>
            <person name="Grigoriev I.V."/>
            <person name="Lindberg D.R."/>
            <person name="Seaver E.C."/>
            <person name="Weisblat D.A."/>
            <person name="Putnam N.H."/>
            <person name="Rokhsar D.S."/>
        </authorList>
    </citation>
    <scope>NUCLEOTIDE SEQUENCE [LARGE SCALE GENOMIC DNA]</scope>
</reference>
<evidence type="ECO:0000256" key="2">
    <source>
        <dbReference type="ARBA" id="ARBA00022737"/>
    </source>
</evidence>
<dbReference type="GO" id="GO:0005634">
    <property type="term" value="C:nucleus"/>
    <property type="evidence" value="ECO:0007669"/>
    <property type="project" value="TreeGrafter"/>
</dbReference>
<dbReference type="OMA" id="XALAVKV"/>
<dbReference type="FunFam" id="1.10.220.10:FF:000001">
    <property type="entry name" value="Annexin"/>
    <property type="match status" value="1"/>
</dbReference>
<dbReference type="HOGENOM" id="CLU_025300_3_0_1"/>
<evidence type="ECO:0008006" key="6">
    <source>
        <dbReference type="Google" id="ProtNLM"/>
    </source>
</evidence>
<dbReference type="InterPro" id="IPR018502">
    <property type="entry name" value="Annexin_repeat"/>
</dbReference>
<dbReference type="CTD" id="20231556"/>
<dbReference type="KEGG" id="lgi:LOTGIDRAFT_117916"/>
<dbReference type="InterPro" id="IPR037104">
    <property type="entry name" value="Annexin_sf"/>
</dbReference>
<accession>V4AD30</accession>
<dbReference type="EMBL" id="KB201750">
    <property type="protein sequence ID" value="ESO94762.1"/>
    <property type="molecule type" value="Genomic_DNA"/>
</dbReference>
<proteinExistence type="inferred from homology"/>
<dbReference type="SUPFAM" id="SSF47874">
    <property type="entry name" value="Annexin"/>
    <property type="match status" value="1"/>
</dbReference>
<dbReference type="AlphaFoldDB" id="V4AD30"/>
<comment type="similarity">
    <text evidence="1">Belongs to the annexin family.</text>
</comment>
<evidence type="ECO:0000313" key="5">
    <source>
        <dbReference type="Proteomes" id="UP000030746"/>
    </source>
</evidence>
<protein>
    <recommendedName>
        <fullName evidence="6">Annexin</fullName>
    </recommendedName>
</protein>